<dbReference type="RefSeq" id="WP_119483502.1">
    <property type="nucleotide sequence ID" value="NZ_QXTG01000003.1"/>
</dbReference>
<keyword evidence="8" id="KW-1185">Reference proteome</keyword>
<evidence type="ECO:0000259" key="6">
    <source>
        <dbReference type="PROSITE" id="PS50850"/>
    </source>
</evidence>
<dbReference type="OrthoDB" id="9809599at2"/>
<dbReference type="PANTHER" id="PTHR23514">
    <property type="entry name" value="BYPASS OF STOP CODON PROTEIN 6"/>
    <property type="match status" value="1"/>
</dbReference>
<dbReference type="SUPFAM" id="SSF103473">
    <property type="entry name" value="MFS general substrate transporter"/>
    <property type="match status" value="1"/>
</dbReference>
<organism evidence="7 8">
    <name type="scientific">Amnibacterium setariae</name>
    <dbReference type="NCBI Taxonomy" id="2306585"/>
    <lineage>
        <taxon>Bacteria</taxon>
        <taxon>Bacillati</taxon>
        <taxon>Actinomycetota</taxon>
        <taxon>Actinomycetes</taxon>
        <taxon>Micrococcales</taxon>
        <taxon>Microbacteriaceae</taxon>
        <taxon>Amnibacterium</taxon>
    </lineage>
</organism>
<sequence>MSTTRTRPSAELRHWRDAVFTIFALCGFVFATWASRVPTVRDLLGASTQEMGFLILGMSAGSIVGVVAASHVVARLGATRTILWVYSAVAAGMILLGPIVAFVPAFLPIFLVLIVLGLASVVDVAMNLSGAANERAIGRTIMPLFHAAFSGGTVLGAAIGAFLEHLDVPIGVHFTAIGIVALVVNLVLVRFLQPAEQPLEEGAEPGPSGFRSRLAVWKDPRVILIGVIVLGMAFVEGSANDWLSLAMVDGHGFDNAGGAAVLSLFLAAMTAGRIGGVFVLDRFGRVPVLRASAALAVVGLLLVIVVPVDAIVIVGVVLWGVGASLGFPVGMSAAADDPRTATATVGAVATIGYTAFLVGPPLIGLIGEHTGILLALLVVLVLIAAAGLASGAARPIARPAAAPVPAEPTA</sequence>
<feature type="transmembrane region" description="Helical" evidence="5">
    <location>
        <begin position="53"/>
        <end position="74"/>
    </location>
</feature>
<dbReference type="InterPro" id="IPR011701">
    <property type="entry name" value="MFS"/>
</dbReference>
<dbReference type="CDD" id="cd17393">
    <property type="entry name" value="MFS_MosC_like"/>
    <property type="match status" value="1"/>
</dbReference>
<evidence type="ECO:0000256" key="1">
    <source>
        <dbReference type="ARBA" id="ARBA00004651"/>
    </source>
</evidence>
<keyword evidence="4 5" id="KW-0472">Membrane</keyword>
<evidence type="ECO:0000256" key="3">
    <source>
        <dbReference type="ARBA" id="ARBA00022989"/>
    </source>
</evidence>
<dbReference type="EMBL" id="QXTG01000003">
    <property type="protein sequence ID" value="RIX26427.1"/>
    <property type="molecule type" value="Genomic_DNA"/>
</dbReference>
<feature type="transmembrane region" description="Helical" evidence="5">
    <location>
        <begin position="341"/>
        <end position="359"/>
    </location>
</feature>
<dbReference type="Pfam" id="PF07690">
    <property type="entry name" value="MFS_1"/>
    <property type="match status" value="1"/>
</dbReference>
<gene>
    <name evidence="7" type="ORF">D1781_15905</name>
</gene>
<evidence type="ECO:0000256" key="2">
    <source>
        <dbReference type="ARBA" id="ARBA00022692"/>
    </source>
</evidence>
<dbReference type="Proteomes" id="UP000265742">
    <property type="component" value="Unassembled WGS sequence"/>
</dbReference>
<dbReference type="InterPro" id="IPR036259">
    <property type="entry name" value="MFS_trans_sf"/>
</dbReference>
<proteinExistence type="predicted"/>
<dbReference type="GO" id="GO:0005886">
    <property type="term" value="C:plasma membrane"/>
    <property type="evidence" value="ECO:0007669"/>
    <property type="project" value="UniProtKB-SubCell"/>
</dbReference>
<feature type="transmembrane region" description="Helical" evidence="5">
    <location>
        <begin position="81"/>
        <end position="103"/>
    </location>
</feature>
<dbReference type="Gene3D" id="1.20.1250.20">
    <property type="entry name" value="MFS general substrate transporter like domains"/>
    <property type="match status" value="2"/>
</dbReference>
<feature type="transmembrane region" description="Helical" evidence="5">
    <location>
        <begin position="168"/>
        <end position="189"/>
    </location>
</feature>
<dbReference type="InterPro" id="IPR051788">
    <property type="entry name" value="MFS_Transporter"/>
</dbReference>
<feature type="transmembrane region" description="Helical" evidence="5">
    <location>
        <begin position="15"/>
        <end position="33"/>
    </location>
</feature>
<feature type="transmembrane region" description="Helical" evidence="5">
    <location>
        <begin position="221"/>
        <end position="239"/>
    </location>
</feature>
<keyword evidence="2 5" id="KW-0812">Transmembrane</keyword>
<feature type="domain" description="Major facilitator superfamily (MFS) profile" evidence="6">
    <location>
        <begin position="1"/>
        <end position="393"/>
    </location>
</feature>
<protein>
    <submittedName>
        <fullName evidence="7">MFS transporter</fullName>
    </submittedName>
</protein>
<evidence type="ECO:0000313" key="7">
    <source>
        <dbReference type="EMBL" id="RIX26427.1"/>
    </source>
</evidence>
<feature type="transmembrane region" description="Helical" evidence="5">
    <location>
        <begin position="292"/>
        <end position="321"/>
    </location>
</feature>
<feature type="transmembrane region" description="Helical" evidence="5">
    <location>
        <begin position="109"/>
        <end position="129"/>
    </location>
</feature>
<dbReference type="GO" id="GO:0022857">
    <property type="term" value="F:transmembrane transporter activity"/>
    <property type="evidence" value="ECO:0007669"/>
    <property type="project" value="InterPro"/>
</dbReference>
<comment type="subcellular location">
    <subcellularLocation>
        <location evidence="1">Cell membrane</location>
        <topology evidence="1">Multi-pass membrane protein</topology>
    </subcellularLocation>
</comment>
<dbReference type="PROSITE" id="PS50850">
    <property type="entry name" value="MFS"/>
    <property type="match status" value="1"/>
</dbReference>
<feature type="transmembrane region" description="Helical" evidence="5">
    <location>
        <begin position="259"/>
        <end position="280"/>
    </location>
</feature>
<reference evidence="8" key="1">
    <citation type="submission" date="2018-09" db="EMBL/GenBank/DDBJ databases">
        <authorList>
            <person name="Kim I."/>
        </authorList>
    </citation>
    <scope>NUCLEOTIDE SEQUENCE [LARGE SCALE GENOMIC DNA]</scope>
    <source>
        <strain evidence="8">DD4a</strain>
    </source>
</reference>
<feature type="transmembrane region" description="Helical" evidence="5">
    <location>
        <begin position="371"/>
        <end position="393"/>
    </location>
</feature>
<dbReference type="AlphaFoldDB" id="A0A3A1U1C8"/>
<evidence type="ECO:0000256" key="5">
    <source>
        <dbReference type="SAM" id="Phobius"/>
    </source>
</evidence>
<evidence type="ECO:0000256" key="4">
    <source>
        <dbReference type="ARBA" id="ARBA00023136"/>
    </source>
</evidence>
<dbReference type="InterPro" id="IPR020846">
    <property type="entry name" value="MFS_dom"/>
</dbReference>
<keyword evidence="3 5" id="KW-1133">Transmembrane helix</keyword>
<evidence type="ECO:0000313" key="8">
    <source>
        <dbReference type="Proteomes" id="UP000265742"/>
    </source>
</evidence>
<name>A0A3A1U1C8_9MICO</name>
<feature type="transmembrane region" description="Helical" evidence="5">
    <location>
        <begin position="141"/>
        <end position="162"/>
    </location>
</feature>
<accession>A0A3A1U1C8</accession>
<comment type="caution">
    <text evidence="7">The sequence shown here is derived from an EMBL/GenBank/DDBJ whole genome shotgun (WGS) entry which is preliminary data.</text>
</comment>
<dbReference type="PANTHER" id="PTHR23514:SF13">
    <property type="entry name" value="INNER MEMBRANE PROTEIN YBJJ"/>
    <property type="match status" value="1"/>
</dbReference>